<sequence>MPLFHPITLATVVLASGAKRSLDALHVGDEIVVATADGILTTDSVSSLSLANKDAVSTFLMLSTADGRNVTLTEGHRVPVGPSCCATVKTASEMKLGDTMWLASTTGAAIPAAVTKIAQVSKMGLHSPVMRHGSFPLIDGVVTAFDSIRMVTAAGYFLPMLEATGTIELFKRVAFHRERKYISNDRNVIMGSEDERCRNAACGGF</sequence>
<dbReference type="PANTHER" id="PTHR46706:SF12">
    <property type="entry name" value="PROTEIN QUA-1-RELATED"/>
    <property type="match status" value="1"/>
</dbReference>
<dbReference type="Pfam" id="PF01079">
    <property type="entry name" value="Hint"/>
    <property type="match status" value="1"/>
</dbReference>
<dbReference type="EMBL" id="JWZX01003171">
    <property type="protein sequence ID" value="KOO23648.1"/>
    <property type="molecule type" value="Genomic_DNA"/>
</dbReference>
<name>A0A0M0JBP5_9EUKA</name>
<dbReference type="InterPro" id="IPR052140">
    <property type="entry name" value="Dev_Signal_Hedgehog-like"/>
</dbReference>
<dbReference type="InterPro" id="IPR036844">
    <property type="entry name" value="Hint_dom_sf"/>
</dbReference>
<comment type="caution">
    <text evidence="2">The sequence shown here is derived from an EMBL/GenBank/DDBJ whole genome shotgun (WGS) entry which is preliminary data.</text>
</comment>
<reference evidence="3" key="1">
    <citation type="journal article" date="2015" name="PLoS Genet.">
        <title>Genome Sequence and Transcriptome Analyses of Chrysochromulina tobin: Metabolic Tools for Enhanced Algal Fitness in the Prominent Order Prymnesiales (Haptophyceae).</title>
        <authorList>
            <person name="Hovde B.T."/>
            <person name="Deodato C.R."/>
            <person name="Hunsperger H.M."/>
            <person name="Ryken S.A."/>
            <person name="Yost W."/>
            <person name="Jha R.K."/>
            <person name="Patterson J."/>
            <person name="Monnat R.J. Jr."/>
            <person name="Barlow S.B."/>
            <person name="Starkenburg S.R."/>
            <person name="Cattolico R.A."/>
        </authorList>
    </citation>
    <scope>NUCLEOTIDE SEQUENCE</scope>
    <source>
        <strain evidence="3">CCMP291</strain>
    </source>
</reference>
<protein>
    <submittedName>
        <fullName evidence="2">Limb region 1-like protein</fullName>
    </submittedName>
</protein>
<dbReference type="PANTHER" id="PTHR46706">
    <property type="entry name" value="PROTEIN QUA-1-RELATED"/>
    <property type="match status" value="1"/>
</dbReference>
<keyword evidence="3" id="KW-1185">Reference proteome</keyword>
<dbReference type="Gene3D" id="2.170.16.10">
    <property type="entry name" value="Hedgehog/Intein (Hint) domain"/>
    <property type="match status" value="1"/>
</dbReference>
<feature type="domain" description="Hedgehog protein Hint" evidence="1">
    <location>
        <begin position="10"/>
        <end position="143"/>
    </location>
</feature>
<dbReference type="Proteomes" id="UP000037460">
    <property type="component" value="Unassembled WGS sequence"/>
</dbReference>
<dbReference type="OrthoDB" id="5212at2759"/>
<dbReference type="InterPro" id="IPR001767">
    <property type="entry name" value="Hedgehog_Hint"/>
</dbReference>
<dbReference type="GO" id="GO:0016540">
    <property type="term" value="P:protein autoprocessing"/>
    <property type="evidence" value="ECO:0007669"/>
    <property type="project" value="InterPro"/>
</dbReference>
<evidence type="ECO:0000313" key="3">
    <source>
        <dbReference type="Proteomes" id="UP000037460"/>
    </source>
</evidence>
<accession>A0A0M0JBP5</accession>
<organism evidence="2 3">
    <name type="scientific">Chrysochromulina tobinii</name>
    <dbReference type="NCBI Taxonomy" id="1460289"/>
    <lineage>
        <taxon>Eukaryota</taxon>
        <taxon>Haptista</taxon>
        <taxon>Haptophyta</taxon>
        <taxon>Prymnesiophyceae</taxon>
        <taxon>Prymnesiales</taxon>
        <taxon>Chrysochromulinaceae</taxon>
        <taxon>Chrysochromulina</taxon>
    </lineage>
</organism>
<evidence type="ECO:0000313" key="2">
    <source>
        <dbReference type="EMBL" id="KOO23648.1"/>
    </source>
</evidence>
<gene>
    <name evidence="2" type="ORF">Ctob_002710</name>
</gene>
<evidence type="ECO:0000259" key="1">
    <source>
        <dbReference type="Pfam" id="PF01079"/>
    </source>
</evidence>
<dbReference type="AlphaFoldDB" id="A0A0M0JBP5"/>
<proteinExistence type="predicted"/>
<dbReference type="SUPFAM" id="SSF51294">
    <property type="entry name" value="Hedgehog/intein (Hint) domain"/>
    <property type="match status" value="1"/>
</dbReference>